<keyword evidence="1 2" id="KW-0732">Signal</keyword>
<protein>
    <recommendedName>
        <fullName evidence="3">Solute-binding protein family 3/N-terminal domain-containing protein</fullName>
    </recommendedName>
</protein>
<dbReference type="EMBL" id="ACIS01000005">
    <property type="protein sequence ID" value="EEG08360.1"/>
    <property type="molecule type" value="Genomic_DNA"/>
</dbReference>
<dbReference type="InterPro" id="IPR001638">
    <property type="entry name" value="Solute-binding_3/MltF_N"/>
</dbReference>
<dbReference type="eggNOG" id="COG0834">
    <property type="taxonomic scope" value="Bacteria"/>
</dbReference>
<dbReference type="PANTHER" id="PTHR35936:SF25">
    <property type="entry name" value="ABC TRANSPORTER SUBSTRATE-BINDING PROTEIN"/>
    <property type="match status" value="1"/>
</dbReference>
<organism evidence="4 5">
    <name type="scientific">Pseudogulbenkiania ferrooxidans 2002</name>
    <dbReference type="NCBI Taxonomy" id="279714"/>
    <lineage>
        <taxon>Bacteria</taxon>
        <taxon>Pseudomonadati</taxon>
        <taxon>Pseudomonadota</taxon>
        <taxon>Betaproteobacteria</taxon>
        <taxon>Neisseriales</taxon>
        <taxon>Chromobacteriaceae</taxon>
        <taxon>Pseudogulbenkiania</taxon>
    </lineage>
</organism>
<sequence length="261" mass="29324" precursor="true">MKPCACPALAALLVALSCDAGEKVVLYGDDSYPPYAYLEDGQFRGVYVELLQAAASRMAERYQLELVPTPWRRGLSMLESGEAFALFPPYRRAERTFIDAYSIPLYRERVVVVCNDRTMSKPRQRFPRDFGDVTIGVNAGFALSGVLVAARQNHTVRIDEANGNIVNLRKLALNRIGCYANDSLSIRYTLRRMKNDTPHFPELDALTLHEVAELSGEEAYVGFSRRASPSFKADFIKRLDATLQALQQEGEVDRILARYGF</sequence>
<dbReference type="Proteomes" id="UP000003165">
    <property type="component" value="Unassembled WGS sequence"/>
</dbReference>
<dbReference type="AlphaFoldDB" id="B9Z3D3"/>
<dbReference type="SUPFAM" id="SSF53850">
    <property type="entry name" value="Periplasmic binding protein-like II"/>
    <property type="match status" value="1"/>
</dbReference>
<keyword evidence="5" id="KW-1185">Reference proteome</keyword>
<feature type="domain" description="Solute-binding protein family 3/N-terminal" evidence="3">
    <location>
        <begin position="28"/>
        <end position="259"/>
    </location>
</feature>
<evidence type="ECO:0000313" key="5">
    <source>
        <dbReference type="Proteomes" id="UP000003165"/>
    </source>
</evidence>
<dbReference type="PANTHER" id="PTHR35936">
    <property type="entry name" value="MEMBRANE-BOUND LYTIC MUREIN TRANSGLYCOSYLASE F"/>
    <property type="match status" value="1"/>
</dbReference>
<gene>
    <name evidence="4" type="ORF">FuraDRAFT_1868</name>
</gene>
<reference evidence="4 5" key="1">
    <citation type="submission" date="2009-02" db="EMBL/GenBank/DDBJ databases">
        <title>Sequencing of the draft genome and assembly of Lutiella nitroferrum 2002.</title>
        <authorList>
            <consortium name="US DOE Joint Genome Institute (JGI-PGF)"/>
            <person name="Lucas S."/>
            <person name="Copeland A."/>
            <person name="Lapidus A."/>
            <person name="Glavina del Rio T."/>
            <person name="Tice H."/>
            <person name="Bruce D."/>
            <person name="Goodwin L."/>
            <person name="Pitluck S."/>
            <person name="Larimer F."/>
            <person name="Land M.L."/>
            <person name="Hauser L."/>
            <person name="Coates J.D."/>
        </authorList>
    </citation>
    <scope>NUCLEOTIDE SEQUENCE [LARGE SCALE GENOMIC DNA]</scope>
    <source>
        <strain evidence="4 5">2002</strain>
    </source>
</reference>
<evidence type="ECO:0000256" key="1">
    <source>
        <dbReference type="ARBA" id="ARBA00022729"/>
    </source>
</evidence>
<evidence type="ECO:0000313" key="4">
    <source>
        <dbReference type="EMBL" id="EEG08360.1"/>
    </source>
</evidence>
<dbReference type="RefSeq" id="WP_008953888.1">
    <property type="nucleotide sequence ID" value="NZ_ACIS01000005.1"/>
</dbReference>
<accession>B9Z3D3</accession>
<dbReference type="PROSITE" id="PS51257">
    <property type="entry name" value="PROKAR_LIPOPROTEIN"/>
    <property type="match status" value="1"/>
</dbReference>
<dbReference type="Gene3D" id="3.40.190.10">
    <property type="entry name" value="Periplasmic binding protein-like II"/>
    <property type="match status" value="2"/>
</dbReference>
<comment type="caution">
    <text evidence="4">The sequence shown here is derived from an EMBL/GenBank/DDBJ whole genome shotgun (WGS) entry which is preliminary data.</text>
</comment>
<feature type="signal peptide" evidence="2">
    <location>
        <begin position="1"/>
        <end position="20"/>
    </location>
</feature>
<proteinExistence type="predicted"/>
<evidence type="ECO:0000256" key="2">
    <source>
        <dbReference type="SAM" id="SignalP"/>
    </source>
</evidence>
<dbReference type="Pfam" id="PF00497">
    <property type="entry name" value="SBP_bac_3"/>
    <property type="match status" value="1"/>
</dbReference>
<name>B9Z3D3_9NEIS</name>
<feature type="chain" id="PRO_5005339333" description="Solute-binding protein family 3/N-terminal domain-containing protein" evidence="2">
    <location>
        <begin position="21"/>
        <end position="261"/>
    </location>
</feature>
<evidence type="ECO:0000259" key="3">
    <source>
        <dbReference type="Pfam" id="PF00497"/>
    </source>
</evidence>